<dbReference type="OrthoDB" id="5637at2"/>
<evidence type="ECO:0000259" key="2">
    <source>
        <dbReference type="Pfam" id="PF07833"/>
    </source>
</evidence>
<evidence type="ECO:0000259" key="3">
    <source>
        <dbReference type="Pfam" id="PF11738"/>
    </source>
</evidence>
<dbReference type="Pfam" id="PF07833">
    <property type="entry name" value="Cu_amine_oxidN1"/>
    <property type="match status" value="1"/>
</dbReference>
<dbReference type="Proteomes" id="UP000249890">
    <property type="component" value="Chromosome"/>
</dbReference>
<dbReference type="Pfam" id="PF13739">
    <property type="entry name" value="PdaC"/>
    <property type="match status" value="1"/>
</dbReference>
<organism evidence="5 6">
    <name type="scientific">Paenibacillus donghaensis</name>
    <dbReference type="NCBI Taxonomy" id="414771"/>
    <lineage>
        <taxon>Bacteria</taxon>
        <taxon>Bacillati</taxon>
        <taxon>Bacillota</taxon>
        <taxon>Bacilli</taxon>
        <taxon>Bacillales</taxon>
        <taxon>Paenibacillaceae</taxon>
        <taxon>Paenibacillus</taxon>
    </lineage>
</organism>
<evidence type="ECO:0000259" key="4">
    <source>
        <dbReference type="Pfam" id="PF13739"/>
    </source>
</evidence>
<keyword evidence="6" id="KW-1185">Reference proteome</keyword>
<feature type="signal peptide" evidence="1">
    <location>
        <begin position="1"/>
        <end position="35"/>
    </location>
</feature>
<feature type="domain" description="DUF3298" evidence="3">
    <location>
        <begin position="280"/>
        <end position="349"/>
    </location>
</feature>
<evidence type="ECO:0000313" key="5">
    <source>
        <dbReference type="EMBL" id="ASA25133.1"/>
    </source>
</evidence>
<gene>
    <name evidence="5" type="ORF">B9T62_32985</name>
</gene>
<dbReference type="InterPro" id="IPR012854">
    <property type="entry name" value="Cu_amine_oxidase-like_N"/>
</dbReference>
<accession>A0A2Z2KNG9</accession>
<dbReference type="Gene3D" id="3.90.640.20">
    <property type="entry name" value="Heat-shock cognate protein, ATPase"/>
    <property type="match status" value="1"/>
</dbReference>
<reference evidence="5 6" key="1">
    <citation type="submission" date="2017-06" db="EMBL/GenBank/DDBJ databases">
        <title>Complete genome sequence of Paenibacillus donghaensis KCTC 13049T isolated from East Sea sediment, South Korea.</title>
        <authorList>
            <person name="Jung B.K."/>
            <person name="Hong S.-J."/>
            <person name="Shin J.-H."/>
        </authorList>
    </citation>
    <scope>NUCLEOTIDE SEQUENCE [LARGE SCALE GENOMIC DNA]</scope>
    <source>
        <strain evidence="5 6">KCTC 13049</strain>
    </source>
</reference>
<dbReference type="SUPFAM" id="SSF55383">
    <property type="entry name" value="Copper amine oxidase, domain N"/>
    <property type="match status" value="1"/>
</dbReference>
<dbReference type="Pfam" id="PF11738">
    <property type="entry name" value="DUF3298"/>
    <property type="match status" value="1"/>
</dbReference>
<dbReference type="InterPro" id="IPR037126">
    <property type="entry name" value="PdaC/RsiV-like_sf"/>
</dbReference>
<evidence type="ECO:0000256" key="1">
    <source>
        <dbReference type="SAM" id="SignalP"/>
    </source>
</evidence>
<dbReference type="EMBL" id="CP021780">
    <property type="protein sequence ID" value="ASA25133.1"/>
    <property type="molecule type" value="Genomic_DNA"/>
</dbReference>
<dbReference type="KEGG" id="pdh:B9T62_32985"/>
<proteinExistence type="predicted"/>
<protein>
    <recommendedName>
        <fullName evidence="7">Copper amine oxidase</fullName>
    </recommendedName>
</protein>
<dbReference type="InterPro" id="IPR036582">
    <property type="entry name" value="Mao_N_sf"/>
</dbReference>
<dbReference type="RefSeq" id="WP_087919098.1">
    <property type="nucleotide sequence ID" value="NZ_CP021780.1"/>
</dbReference>
<sequence length="364" mass="39590">MSYFTKKHARQWGTGLLIAGLLAGGGLLPAETSHAAATTQKQAASIAVLKYNGAITQQTGVVVNGEVWVPVTFLRDVLKMPLAYDKAENAYTVGSGVKQVKLSLYNGSASISVNNVYIKDHEGKLLNNRLYVPAGLLSDYLGYKTDWSASSGRLNVVAKANNALTITTQTISNNKQDVTVELDYPQISGMANAAAQARINSLLKQDITNFAAAADKGIKNRGKEENPYEYESSYLVSYNQDGVLSLITNQYSYMGGAHGNTYRQGYTFSLKNGKRLLLGDLFGANSSYKKQLNAKLDKLVKAEGGYLGGFNGLTSEKFFYLKEGQVVLFFQPYEYTAYAAGSPEYSFSFKELLPDGSSPFAAYK</sequence>
<feature type="domain" description="Deacetylase PdaC" evidence="4">
    <location>
        <begin position="172"/>
        <end position="261"/>
    </location>
</feature>
<dbReference type="Gene3D" id="3.30.565.40">
    <property type="entry name" value="Fervidobacterium nodosum Rt17-B1 like"/>
    <property type="match status" value="1"/>
</dbReference>
<dbReference type="InterPro" id="IPR025303">
    <property type="entry name" value="PdaC"/>
</dbReference>
<evidence type="ECO:0000313" key="6">
    <source>
        <dbReference type="Proteomes" id="UP000249890"/>
    </source>
</evidence>
<dbReference type="AlphaFoldDB" id="A0A2Z2KNG9"/>
<name>A0A2Z2KNG9_9BACL</name>
<dbReference type="InterPro" id="IPR021729">
    <property type="entry name" value="DUF3298"/>
</dbReference>
<feature type="domain" description="Copper amine oxidase-like N-terminal" evidence="2">
    <location>
        <begin position="57"/>
        <end position="152"/>
    </location>
</feature>
<feature type="chain" id="PRO_5016395682" description="Copper amine oxidase" evidence="1">
    <location>
        <begin position="36"/>
        <end position="364"/>
    </location>
</feature>
<evidence type="ECO:0008006" key="7">
    <source>
        <dbReference type="Google" id="ProtNLM"/>
    </source>
</evidence>
<keyword evidence="1" id="KW-0732">Signal</keyword>